<dbReference type="Gene3D" id="3.30.390.30">
    <property type="match status" value="1"/>
</dbReference>
<dbReference type="GO" id="GO:0046872">
    <property type="term" value="F:metal ion binding"/>
    <property type="evidence" value="ECO:0007669"/>
    <property type="project" value="UniProtKB-KW"/>
</dbReference>
<accession>A0A917ED48</accession>
<protein>
    <submittedName>
        <fullName evidence="10">Pyridine nucleotide-disulfide oxidoreductase</fullName>
    </submittedName>
</protein>
<comment type="caution">
    <text evidence="10">The sequence shown here is derived from an EMBL/GenBank/DDBJ whole genome shotgun (WGS) entry which is preliminary data.</text>
</comment>
<evidence type="ECO:0000256" key="6">
    <source>
        <dbReference type="ARBA" id="ARBA00023002"/>
    </source>
</evidence>
<keyword evidence="7" id="KW-0408">Iron</keyword>
<evidence type="ECO:0000256" key="7">
    <source>
        <dbReference type="ARBA" id="ARBA00023004"/>
    </source>
</evidence>
<keyword evidence="5" id="KW-0274">FAD</keyword>
<keyword evidence="4" id="KW-0479">Metal-binding</keyword>
<gene>
    <name evidence="10" type="ORF">GCM10011390_49280</name>
</gene>
<dbReference type="InterPro" id="IPR017941">
    <property type="entry name" value="Rieske_2Fe-2S"/>
</dbReference>
<dbReference type="InterPro" id="IPR016156">
    <property type="entry name" value="FAD/NAD-linked_Rdtase_dimer_sf"/>
</dbReference>
<dbReference type="PROSITE" id="PS51296">
    <property type="entry name" value="RIESKE"/>
    <property type="match status" value="1"/>
</dbReference>
<dbReference type="Gene3D" id="3.50.50.60">
    <property type="entry name" value="FAD/NAD(P)-binding domain"/>
    <property type="match status" value="2"/>
</dbReference>
<evidence type="ECO:0000256" key="1">
    <source>
        <dbReference type="ARBA" id="ARBA00001974"/>
    </source>
</evidence>
<dbReference type="EMBL" id="BMIQ01000013">
    <property type="protein sequence ID" value="GGE24025.1"/>
    <property type="molecule type" value="Genomic_DNA"/>
</dbReference>
<dbReference type="PRINTS" id="PR00411">
    <property type="entry name" value="PNDRDTASEI"/>
</dbReference>
<dbReference type="SUPFAM" id="SSF50022">
    <property type="entry name" value="ISP domain"/>
    <property type="match status" value="1"/>
</dbReference>
<reference evidence="10" key="1">
    <citation type="journal article" date="2014" name="Int. J. Syst. Evol. Microbiol.">
        <title>Complete genome sequence of Corynebacterium casei LMG S-19264T (=DSM 44701T), isolated from a smear-ripened cheese.</title>
        <authorList>
            <consortium name="US DOE Joint Genome Institute (JGI-PGF)"/>
            <person name="Walter F."/>
            <person name="Albersmeier A."/>
            <person name="Kalinowski J."/>
            <person name="Ruckert C."/>
        </authorList>
    </citation>
    <scope>NUCLEOTIDE SEQUENCE</scope>
    <source>
        <strain evidence="10">CGMCC 1.15367</strain>
    </source>
</reference>
<dbReference type="GO" id="GO:0051537">
    <property type="term" value="F:2 iron, 2 sulfur cluster binding"/>
    <property type="evidence" value="ECO:0007669"/>
    <property type="project" value="UniProtKB-KW"/>
</dbReference>
<sequence length="521" mass="55122">MRHDVCALSDLSVEGMTEVEAQGLKILLLREPGDRVQALGGLCPHKGAPLKDGMRVGSKLICPWHHAIFDVATGDHLEPPGKGCLNRFAASVEDGRVFVEIAEGQGLHRPEVEAAQRRRGGDKLFAIVGAGAAGLACAEELVKLGFDGRIVMISPEAEPPYDRTDLSKTYLAGKLPDEKLPLAAPEALDGLGIERRTATVTRVDPSAREIRFTVGEPLRFDRCFVAPGSAAARPNLPGLDLDGVHVLRSHCDAAALKAALPRARHIVVVGAGFIGMEAAAQLATLGKRVTVIARDKIPFVRQFGPDVAGQIADQHKEKGVAIQGGQEVESLKGADGRVAAVRLKSGQEIEADLVLVAVGAAPRAKLLDPEAGKGVAVDAFLEFAPGVHAGGDIAAVPLPGRMKPLRIEHWRVAEQHGRQAARAMLGEAEPFAGIPFSWTAQFDRVSYLGHADSADEVHIEGDLAAGSYTAFYVERGTVTAAIGRGKGDRTPALHALMLSDPTPSRASLESVGWAPEKLLRG</sequence>
<evidence type="ECO:0000313" key="10">
    <source>
        <dbReference type="EMBL" id="GGE24025.1"/>
    </source>
</evidence>
<evidence type="ECO:0000256" key="8">
    <source>
        <dbReference type="ARBA" id="ARBA00023014"/>
    </source>
</evidence>
<dbReference type="InterPro" id="IPR023753">
    <property type="entry name" value="FAD/NAD-binding_dom"/>
</dbReference>
<name>A0A917ED48_9HYPH</name>
<dbReference type="InterPro" id="IPR036922">
    <property type="entry name" value="Rieske_2Fe-2S_sf"/>
</dbReference>
<evidence type="ECO:0000313" key="11">
    <source>
        <dbReference type="Proteomes" id="UP000644699"/>
    </source>
</evidence>
<dbReference type="Pfam" id="PF07992">
    <property type="entry name" value="Pyr_redox_2"/>
    <property type="match status" value="1"/>
</dbReference>
<evidence type="ECO:0000256" key="5">
    <source>
        <dbReference type="ARBA" id="ARBA00022827"/>
    </source>
</evidence>
<dbReference type="GO" id="GO:0005737">
    <property type="term" value="C:cytoplasm"/>
    <property type="evidence" value="ECO:0007669"/>
    <property type="project" value="TreeGrafter"/>
</dbReference>
<keyword evidence="6" id="KW-0560">Oxidoreductase</keyword>
<organism evidence="10 11">
    <name type="scientific">Aureimonas endophytica</name>
    <dbReference type="NCBI Taxonomy" id="2027858"/>
    <lineage>
        <taxon>Bacteria</taxon>
        <taxon>Pseudomonadati</taxon>
        <taxon>Pseudomonadota</taxon>
        <taxon>Alphaproteobacteria</taxon>
        <taxon>Hyphomicrobiales</taxon>
        <taxon>Aurantimonadaceae</taxon>
        <taxon>Aureimonas</taxon>
    </lineage>
</organism>
<dbReference type="RefSeq" id="WP_188913311.1">
    <property type="nucleotide sequence ID" value="NZ_BMIQ01000013.1"/>
</dbReference>
<dbReference type="SUPFAM" id="SSF55424">
    <property type="entry name" value="FAD/NAD-linked reductases, dimerisation (C-terminal) domain"/>
    <property type="match status" value="1"/>
</dbReference>
<keyword evidence="3" id="KW-0001">2Fe-2S</keyword>
<dbReference type="Gene3D" id="2.102.10.10">
    <property type="entry name" value="Rieske [2Fe-2S] iron-sulphur domain"/>
    <property type="match status" value="1"/>
</dbReference>
<keyword evidence="11" id="KW-1185">Reference proteome</keyword>
<dbReference type="AlphaFoldDB" id="A0A917ED48"/>
<dbReference type="InterPro" id="IPR036188">
    <property type="entry name" value="FAD/NAD-bd_sf"/>
</dbReference>
<evidence type="ECO:0000259" key="9">
    <source>
        <dbReference type="PROSITE" id="PS51296"/>
    </source>
</evidence>
<keyword evidence="8" id="KW-0411">Iron-sulfur</keyword>
<dbReference type="PANTHER" id="PTHR43557:SF2">
    <property type="entry name" value="RIESKE DOMAIN-CONTAINING PROTEIN-RELATED"/>
    <property type="match status" value="1"/>
</dbReference>
<feature type="domain" description="Rieske" evidence="9">
    <location>
        <begin position="3"/>
        <end position="99"/>
    </location>
</feature>
<dbReference type="Pfam" id="PF00355">
    <property type="entry name" value="Rieske"/>
    <property type="match status" value="1"/>
</dbReference>
<reference evidence="10" key="2">
    <citation type="submission" date="2020-09" db="EMBL/GenBank/DDBJ databases">
        <authorList>
            <person name="Sun Q."/>
            <person name="Zhou Y."/>
        </authorList>
    </citation>
    <scope>NUCLEOTIDE SEQUENCE</scope>
    <source>
        <strain evidence="10">CGMCC 1.15367</strain>
    </source>
</reference>
<dbReference type="InterPro" id="IPR050446">
    <property type="entry name" value="FAD-oxidoreductase/Apoptosis"/>
</dbReference>
<proteinExistence type="predicted"/>
<dbReference type="Proteomes" id="UP000644699">
    <property type="component" value="Unassembled WGS sequence"/>
</dbReference>
<evidence type="ECO:0000256" key="4">
    <source>
        <dbReference type="ARBA" id="ARBA00022723"/>
    </source>
</evidence>
<evidence type="ECO:0000256" key="3">
    <source>
        <dbReference type="ARBA" id="ARBA00022714"/>
    </source>
</evidence>
<dbReference type="PANTHER" id="PTHR43557">
    <property type="entry name" value="APOPTOSIS-INDUCING FACTOR 1"/>
    <property type="match status" value="1"/>
</dbReference>
<dbReference type="GO" id="GO:0016651">
    <property type="term" value="F:oxidoreductase activity, acting on NAD(P)H"/>
    <property type="evidence" value="ECO:0007669"/>
    <property type="project" value="TreeGrafter"/>
</dbReference>
<dbReference type="SUPFAM" id="SSF51905">
    <property type="entry name" value="FAD/NAD(P)-binding domain"/>
    <property type="match status" value="2"/>
</dbReference>
<keyword evidence="2" id="KW-0285">Flavoprotein</keyword>
<evidence type="ECO:0000256" key="2">
    <source>
        <dbReference type="ARBA" id="ARBA00022630"/>
    </source>
</evidence>
<comment type="cofactor">
    <cofactor evidence="1">
        <name>FAD</name>
        <dbReference type="ChEBI" id="CHEBI:57692"/>
    </cofactor>
</comment>
<dbReference type="PRINTS" id="PR00368">
    <property type="entry name" value="FADPNR"/>
</dbReference>